<keyword evidence="7" id="KW-0732">Signal</keyword>
<feature type="domain" description="PPIase FKBP-type" evidence="8">
    <location>
        <begin position="39"/>
        <end position="146"/>
    </location>
</feature>
<dbReference type="GO" id="GO:0003755">
    <property type="term" value="F:peptidyl-prolyl cis-trans isomerase activity"/>
    <property type="evidence" value="ECO:0007669"/>
    <property type="project" value="UniProtKB-KW"/>
</dbReference>
<keyword evidence="10" id="KW-1185">Reference proteome</keyword>
<feature type="chain" id="PRO_5043785847" description="peptidylprolyl isomerase" evidence="7">
    <location>
        <begin position="19"/>
        <end position="206"/>
    </location>
</feature>
<evidence type="ECO:0000256" key="3">
    <source>
        <dbReference type="ARBA" id="ARBA00023110"/>
    </source>
</evidence>
<feature type="region of interest" description="Disordered" evidence="6">
    <location>
        <begin position="149"/>
        <end position="186"/>
    </location>
</feature>
<dbReference type="Proteomes" id="UP001497623">
    <property type="component" value="Unassembled WGS sequence"/>
</dbReference>
<gene>
    <name evidence="9" type="ORF">MNOR_LOCUS30076</name>
</gene>
<accession>A0AAV2RYD8</accession>
<dbReference type="PANTHER" id="PTHR45779:SF7">
    <property type="entry name" value="PEPTIDYLPROLYL ISOMERASE"/>
    <property type="match status" value="1"/>
</dbReference>
<name>A0AAV2RYD8_MEGNR</name>
<evidence type="ECO:0000313" key="9">
    <source>
        <dbReference type="EMBL" id="CAL4147529.1"/>
    </source>
</evidence>
<evidence type="ECO:0000259" key="8">
    <source>
        <dbReference type="PROSITE" id="PS50059"/>
    </source>
</evidence>
<dbReference type="SUPFAM" id="SSF54534">
    <property type="entry name" value="FKBP-like"/>
    <property type="match status" value="2"/>
</dbReference>
<evidence type="ECO:0000256" key="7">
    <source>
        <dbReference type="SAM" id="SignalP"/>
    </source>
</evidence>
<evidence type="ECO:0000256" key="5">
    <source>
        <dbReference type="PROSITE-ProRule" id="PRU00277"/>
    </source>
</evidence>
<keyword evidence="4 5" id="KW-0413">Isomerase</keyword>
<proteinExistence type="predicted"/>
<dbReference type="InterPro" id="IPR046357">
    <property type="entry name" value="PPIase_dom_sf"/>
</dbReference>
<evidence type="ECO:0000256" key="6">
    <source>
        <dbReference type="SAM" id="MobiDB-lite"/>
    </source>
</evidence>
<feature type="compositionally biased region" description="Acidic residues" evidence="6">
    <location>
        <begin position="173"/>
        <end position="184"/>
    </location>
</feature>
<dbReference type="GO" id="GO:0005783">
    <property type="term" value="C:endoplasmic reticulum"/>
    <property type="evidence" value="ECO:0007669"/>
    <property type="project" value="TreeGrafter"/>
</dbReference>
<evidence type="ECO:0000256" key="4">
    <source>
        <dbReference type="ARBA" id="ARBA00023235"/>
    </source>
</evidence>
<dbReference type="PANTHER" id="PTHR45779">
    <property type="entry name" value="PEPTIDYLPROLYL ISOMERASE"/>
    <property type="match status" value="1"/>
</dbReference>
<dbReference type="AlphaFoldDB" id="A0AAV2RYD8"/>
<feature type="signal peptide" evidence="7">
    <location>
        <begin position="1"/>
        <end position="18"/>
    </location>
</feature>
<dbReference type="FunFam" id="3.10.50.40:FF:000006">
    <property type="entry name" value="Peptidyl-prolyl cis-trans isomerase"/>
    <property type="match status" value="1"/>
</dbReference>
<sequence>MVNFSTAILLATITVCSAGQLLIENLNDPANCRRPSKDGDTLKTHYTGTLASDGTQFDSSIGMHYTGTLTSDGTQFASIIGRGPFEFELGAGRVIKGWDQGLSGMCPGDKRKLTIPPELGYGDRGAGPIIKGGATLVFEVQLVGIEGVEEESNLPGEPRLDNKHQSGGHSSDDSDDDDDDDDENSAGKHFLQISFLIFNILKSLFI</sequence>
<evidence type="ECO:0000313" key="10">
    <source>
        <dbReference type="Proteomes" id="UP001497623"/>
    </source>
</evidence>
<dbReference type="InterPro" id="IPR001179">
    <property type="entry name" value="PPIase_FKBP_dom"/>
</dbReference>
<reference evidence="9 10" key="1">
    <citation type="submission" date="2024-05" db="EMBL/GenBank/DDBJ databases">
        <authorList>
            <person name="Wallberg A."/>
        </authorList>
    </citation>
    <scope>NUCLEOTIDE SEQUENCE [LARGE SCALE GENOMIC DNA]</scope>
</reference>
<dbReference type="EMBL" id="CAXKWB010036084">
    <property type="protein sequence ID" value="CAL4147529.1"/>
    <property type="molecule type" value="Genomic_DNA"/>
</dbReference>
<evidence type="ECO:0000256" key="2">
    <source>
        <dbReference type="ARBA" id="ARBA00013194"/>
    </source>
</evidence>
<dbReference type="Gene3D" id="3.10.50.40">
    <property type="match status" value="2"/>
</dbReference>
<keyword evidence="3 5" id="KW-0697">Rotamase</keyword>
<comment type="caution">
    <text evidence="9">The sequence shown here is derived from an EMBL/GenBank/DDBJ whole genome shotgun (WGS) entry which is preliminary data.</text>
</comment>
<dbReference type="PROSITE" id="PS50059">
    <property type="entry name" value="FKBP_PPIASE"/>
    <property type="match status" value="1"/>
</dbReference>
<dbReference type="Pfam" id="PF00254">
    <property type="entry name" value="FKBP_C"/>
    <property type="match status" value="2"/>
</dbReference>
<protein>
    <recommendedName>
        <fullName evidence="2 5">peptidylprolyl isomerase</fullName>
        <ecNumber evidence="2 5">5.2.1.8</ecNumber>
    </recommendedName>
</protein>
<dbReference type="InterPro" id="IPR044609">
    <property type="entry name" value="FKBP2/11"/>
</dbReference>
<dbReference type="EC" id="5.2.1.8" evidence="2 5"/>
<evidence type="ECO:0000256" key="1">
    <source>
        <dbReference type="ARBA" id="ARBA00000971"/>
    </source>
</evidence>
<organism evidence="9 10">
    <name type="scientific">Meganyctiphanes norvegica</name>
    <name type="common">Northern krill</name>
    <name type="synonym">Thysanopoda norvegica</name>
    <dbReference type="NCBI Taxonomy" id="48144"/>
    <lineage>
        <taxon>Eukaryota</taxon>
        <taxon>Metazoa</taxon>
        <taxon>Ecdysozoa</taxon>
        <taxon>Arthropoda</taxon>
        <taxon>Crustacea</taxon>
        <taxon>Multicrustacea</taxon>
        <taxon>Malacostraca</taxon>
        <taxon>Eumalacostraca</taxon>
        <taxon>Eucarida</taxon>
        <taxon>Euphausiacea</taxon>
        <taxon>Euphausiidae</taxon>
        <taxon>Meganyctiphanes</taxon>
    </lineage>
</organism>
<comment type="catalytic activity">
    <reaction evidence="1 5">
        <text>[protein]-peptidylproline (omega=180) = [protein]-peptidylproline (omega=0)</text>
        <dbReference type="Rhea" id="RHEA:16237"/>
        <dbReference type="Rhea" id="RHEA-COMP:10747"/>
        <dbReference type="Rhea" id="RHEA-COMP:10748"/>
        <dbReference type="ChEBI" id="CHEBI:83833"/>
        <dbReference type="ChEBI" id="CHEBI:83834"/>
        <dbReference type="EC" id="5.2.1.8"/>
    </reaction>
</comment>